<organism evidence="1 2">
    <name type="scientific">Caenorhabditis tropicalis</name>
    <dbReference type="NCBI Taxonomy" id="1561998"/>
    <lineage>
        <taxon>Eukaryota</taxon>
        <taxon>Metazoa</taxon>
        <taxon>Ecdysozoa</taxon>
        <taxon>Nematoda</taxon>
        <taxon>Chromadorea</taxon>
        <taxon>Rhabditida</taxon>
        <taxon>Rhabditina</taxon>
        <taxon>Rhabditomorpha</taxon>
        <taxon>Rhabditoidea</taxon>
        <taxon>Rhabditidae</taxon>
        <taxon>Peloderinae</taxon>
        <taxon>Caenorhabditis</taxon>
    </lineage>
</organism>
<evidence type="ECO:0000313" key="1">
    <source>
        <dbReference type="Proteomes" id="UP000095282"/>
    </source>
</evidence>
<name>A0A1I7UR86_9PELO</name>
<sequence length="149" mass="17011">MRLVEISALSDDSSLALWEASCDTVTHQIELKIARKEGGLMEIFNSVVASLPRKSDVFRFSAISSKKSLEEAYRKLVESLAKIIPILIENGWKKSPDYQKNSLIDVFSLLEEEGILKMAMETRTITEDDVEEYFAVFDKVYLEKFSFCI</sequence>
<proteinExistence type="predicted"/>
<accession>A0A1I7UR86</accession>
<dbReference type="STRING" id="1561998.A0A1I7UR86"/>
<dbReference type="Proteomes" id="UP000095282">
    <property type="component" value="Unplaced"/>
</dbReference>
<reference evidence="2" key="1">
    <citation type="submission" date="2016-11" db="UniProtKB">
        <authorList>
            <consortium name="WormBaseParasite"/>
        </authorList>
    </citation>
    <scope>IDENTIFICATION</scope>
</reference>
<dbReference type="AlphaFoldDB" id="A0A1I7UR86"/>
<keyword evidence="1" id="KW-1185">Reference proteome</keyword>
<evidence type="ECO:0000313" key="2">
    <source>
        <dbReference type="WBParaSite" id="Csp11.Scaffold630.g18542.t1"/>
    </source>
</evidence>
<dbReference type="WBParaSite" id="Csp11.Scaffold630.g18542.t1">
    <property type="protein sequence ID" value="Csp11.Scaffold630.g18542.t1"/>
    <property type="gene ID" value="Csp11.Scaffold630.g18542"/>
</dbReference>
<dbReference type="eggNOG" id="ENOG502SFT8">
    <property type="taxonomic scope" value="Eukaryota"/>
</dbReference>
<protein>
    <submittedName>
        <fullName evidence="2">W2 domain-containing protein</fullName>
    </submittedName>
</protein>